<accession>A0ABS2N558</accession>
<name>A0ABS2N558_9BACI</name>
<organism evidence="2 3">
    <name type="scientific">Aquibacillus albus</name>
    <dbReference type="NCBI Taxonomy" id="1168171"/>
    <lineage>
        <taxon>Bacteria</taxon>
        <taxon>Bacillati</taxon>
        <taxon>Bacillota</taxon>
        <taxon>Bacilli</taxon>
        <taxon>Bacillales</taxon>
        <taxon>Bacillaceae</taxon>
        <taxon>Aquibacillus</taxon>
    </lineage>
</organism>
<sequence>MLNYGVIAIFPLFSLVIFGDSSKSAQFLLPLMIGLSIGITRNVGGAVGIPILTSIISISNGRLDGTFQYGVLFSILCVIGLVGLFIGGKFEGDAVKTRNN</sequence>
<protein>
    <recommendedName>
        <fullName evidence="4">Major facilitator superfamily (MFS) profile domain-containing protein</fullName>
    </recommendedName>
</protein>
<proteinExistence type="predicted"/>
<dbReference type="Proteomes" id="UP001296943">
    <property type="component" value="Unassembled WGS sequence"/>
</dbReference>
<keyword evidence="1" id="KW-1133">Transmembrane helix</keyword>
<evidence type="ECO:0000313" key="2">
    <source>
        <dbReference type="EMBL" id="MBM7573254.1"/>
    </source>
</evidence>
<dbReference type="EMBL" id="JAFBDR010000029">
    <property type="protein sequence ID" value="MBM7573254.1"/>
    <property type="molecule type" value="Genomic_DNA"/>
</dbReference>
<feature type="transmembrane region" description="Helical" evidence="1">
    <location>
        <begin position="29"/>
        <end position="55"/>
    </location>
</feature>
<evidence type="ECO:0000313" key="3">
    <source>
        <dbReference type="Proteomes" id="UP001296943"/>
    </source>
</evidence>
<keyword evidence="1" id="KW-0812">Transmembrane</keyword>
<evidence type="ECO:0000256" key="1">
    <source>
        <dbReference type="SAM" id="Phobius"/>
    </source>
</evidence>
<feature type="transmembrane region" description="Helical" evidence="1">
    <location>
        <begin position="67"/>
        <end position="86"/>
    </location>
</feature>
<keyword evidence="1" id="KW-0472">Membrane</keyword>
<gene>
    <name evidence="2" type="ORF">JOC48_003806</name>
</gene>
<reference evidence="2 3" key="1">
    <citation type="submission" date="2021-01" db="EMBL/GenBank/DDBJ databases">
        <title>Genomic Encyclopedia of Type Strains, Phase IV (KMG-IV): sequencing the most valuable type-strain genomes for metagenomic binning, comparative biology and taxonomic classification.</title>
        <authorList>
            <person name="Goeker M."/>
        </authorList>
    </citation>
    <scope>NUCLEOTIDE SEQUENCE [LARGE SCALE GENOMIC DNA]</scope>
    <source>
        <strain evidence="2 3">DSM 23711</strain>
    </source>
</reference>
<evidence type="ECO:0008006" key="4">
    <source>
        <dbReference type="Google" id="ProtNLM"/>
    </source>
</evidence>
<keyword evidence="3" id="KW-1185">Reference proteome</keyword>
<comment type="caution">
    <text evidence="2">The sequence shown here is derived from an EMBL/GenBank/DDBJ whole genome shotgun (WGS) entry which is preliminary data.</text>
</comment>